<name>A0ABP9TW35_9RICK</name>
<evidence type="ECO:0000313" key="2">
    <source>
        <dbReference type="Proteomes" id="UP001628124"/>
    </source>
</evidence>
<dbReference type="EMBL" id="BAABMM010000031">
    <property type="protein sequence ID" value="GAA5252513.1"/>
    <property type="molecule type" value="Genomic_DNA"/>
</dbReference>
<organism evidence="1 2">
    <name type="scientific">Candidatus Rickettsia kedanie</name>
    <dbReference type="NCBI Taxonomy" id="3115352"/>
    <lineage>
        <taxon>Bacteria</taxon>
        <taxon>Pseudomonadati</taxon>
        <taxon>Pseudomonadota</taxon>
        <taxon>Alphaproteobacteria</taxon>
        <taxon>Rickettsiales</taxon>
        <taxon>Rickettsiaceae</taxon>
        <taxon>Rickettsieae</taxon>
        <taxon>Rickettsia</taxon>
        <taxon>spotted fever group</taxon>
    </lineage>
</organism>
<gene>
    <name evidence="1" type="ORF">KNCP2_08010</name>
</gene>
<sequence length="160" mass="18425">MLNLQAPLIYIYLDSNFQKSILEKSEIWNFLKKHADDLPKIGQILAKAGFRAFQEGSFLDQKGLTTLKECFKNDNVLKSIKEIAIELKQDVPDYNKVTSKTLEMLSTDKNFLKFFNEKGKDIADYIRTEATEILPSDYLKAFDGIKNFKVRDTYAKVNPS</sequence>
<proteinExistence type="predicted"/>
<accession>A0ABP9TW35</accession>
<comment type="caution">
    <text evidence="1">The sequence shown here is derived from an EMBL/GenBank/DDBJ whole genome shotgun (WGS) entry which is preliminary data.</text>
</comment>
<dbReference type="Proteomes" id="UP001628124">
    <property type="component" value="Unassembled WGS sequence"/>
</dbReference>
<evidence type="ECO:0000313" key="1">
    <source>
        <dbReference type="EMBL" id="GAA5252513.1"/>
    </source>
</evidence>
<protein>
    <submittedName>
        <fullName evidence="1">Uncharacterized protein</fullName>
    </submittedName>
</protein>
<keyword evidence="2" id="KW-1185">Reference proteome</keyword>
<reference evidence="1 2" key="1">
    <citation type="journal article" date="2024" name="Microbiol. Immunol.">
        <title>Discovery of a novel spotted fever group Rickettsia, 'Candidatus Rickettsia kedanie,' in unfed larval chigger mites, Leptotrombidium scutellare.</title>
        <authorList>
            <person name="Ogawa M."/>
            <person name="Matsutani M."/>
            <person name="Katayama T."/>
            <person name="Takada N."/>
            <person name="Noda S."/>
            <person name="Takahashi M."/>
            <person name="Kageyama D."/>
            <person name="Hanaoka N."/>
            <person name="Ebihara H."/>
        </authorList>
    </citation>
    <scope>NUCLEOTIDE SEQUENCE [LARGE SCALE GENOMIC DNA]</scope>
    <source>
        <strain evidence="1 2">KNCP2-13</strain>
    </source>
</reference>